<sequence length="183" mass="18050">MFTKKMMATTVFAIAATGITMAMAHGEAGLADVTVNGVDGSVGYTTTLAADHSNALITLASGHFVLAPDAVRVVADDGTVVGAIPLTLTADNGQVGRVDAALNSDSSVTLTPVGGPTEAAITSQDIPFMHQADADVAAGIVVGAVVGCVIGILIGIWFFLIGAIPGCVIGAVIGAFVGAAIAE</sequence>
<feature type="domain" description="NAD(+)--protein-arginine ADP-ribosyltransferase Tre1-like N-terminal" evidence="3">
    <location>
        <begin position="128"/>
        <end position="181"/>
    </location>
</feature>
<keyword evidence="1" id="KW-0472">Membrane</keyword>
<dbReference type="AlphaFoldDB" id="A0A7K1VA57"/>
<reference evidence="5 6" key="1">
    <citation type="submission" date="2019-12" db="EMBL/GenBank/DDBJ databases">
        <title>Nocardia sp. nov. ET3-3 isolated from soil.</title>
        <authorList>
            <person name="Kanchanasin P."/>
            <person name="Tanasupawat S."/>
            <person name="Yuki M."/>
            <person name="Kudo T."/>
        </authorList>
    </citation>
    <scope>NUCLEOTIDE SEQUENCE [LARGE SCALE GENOMIC DNA]</scope>
    <source>
        <strain evidence="5 6">ET3-3</strain>
    </source>
</reference>
<evidence type="ECO:0000313" key="5">
    <source>
        <dbReference type="EMBL" id="MVU83371.1"/>
    </source>
</evidence>
<feature type="transmembrane region" description="Helical" evidence="1">
    <location>
        <begin position="163"/>
        <end position="182"/>
    </location>
</feature>
<accession>A0A7K1VA57</accession>
<evidence type="ECO:0000256" key="2">
    <source>
        <dbReference type="SAM" id="SignalP"/>
    </source>
</evidence>
<gene>
    <name evidence="5" type="ORF">GPX89_39810</name>
</gene>
<protein>
    <submittedName>
        <fullName evidence="5">Uncharacterized protein</fullName>
    </submittedName>
</protein>
<feature type="transmembrane region" description="Helical" evidence="1">
    <location>
        <begin position="136"/>
        <end position="156"/>
    </location>
</feature>
<dbReference type="Pfam" id="PF21724">
    <property type="entry name" value="DUF6861"/>
    <property type="match status" value="1"/>
</dbReference>
<evidence type="ECO:0000259" key="4">
    <source>
        <dbReference type="Pfam" id="PF26059"/>
    </source>
</evidence>
<keyword evidence="1" id="KW-0812">Transmembrane</keyword>
<evidence type="ECO:0000259" key="3">
    <source>
        <dbReference type="Pfam" id="PF21724"/>
    </source>
</evidence>
<dbReference type="Pfam" id="PF26059">
    <property type="entry name" value="DUF8020"/>
    <property type="match status" value="1"/>
</dbReference>
<dbReference type="EMBL" id="WRPP01000013">
    <property type="protein sequence ID" value="MVU83371.1"/>
    <property type="molecule type" value="Genomic_DNA"/>
</dbReference>
<feature type="chain" id="PRO_5029711294" evidence="2">
    <location>
        <begin position="25"/>
        <end position="183"/>
    </location>
</feature>
<dbReference type="InterPro" id="IPR049195">
    <property type="entry name" value="Tre1-like_N"/>
</dbReference>
<keyword evidence="6" id="KW-1185">Reference proteome</keyword>
<feature type="signal peptide" evidence="2">
    <location>
        <begin position="1"/>
        <end position="24"/>
    </location>
</feature>
<comment type="caution">
    <text evidence="5">The sequence shown here is derived from an EMBL/GenBank/DDBJ whole genome shotgun (WGS) entry which is preliminary data.</text>
</comment>
<keyword evidence="1" id="KW-1133">Transmembrane helix</keyword>
<keyword evidence="2" id="KW-0732">Signal</keyword>
<name>A0A7K1VA57_9NOCA</name>
<evidence type="ECO:0000313" key="6">
    <source>
        <dbReference type="Proteomes" id="UP000466794"/>
    </source>
</evidence>
<proteinExistence type="predicted"/>
<organism evidence="5 6">
    <name type="scientific">Nocardia terrae</name>
    <dbReference type="NCBI Taxonomy" id="2675851"/>
    <lineage>
        <taxon>Bacteria</taxon>
        <taxon>Bacillati</taxon>
        <taxon>Actinomycetota</taxon>
        <taxon>Actinomycetes</taxon>
        <taxon>Mycobacteriales</taxon>
        <taxon>Nocardiaceae</taxon>
        <taxon>Nocardia</taxon>
    </lineage>
</organism>
<dbReference type="InterPro" id="IPR058333">
    <property type="entry name" value="DUF8020"/>
</dbReference>
<dbReference type="RefSeq" id="WP_157392967.1">
    <property type="nucleotide sequence ID" value="NZ_WRPP01000013.1"/>
</dbReference>
<dbReference type="Proteomes" id="UP000466794">
    <property type="component" value="Unassembled WGS sequence"/>
</dbReference>
<evidence type="ECO:0000256" key="1">
    <source>
        <dbReference type="SAM" id="Phobius"/>
    </source>
</evidence>
<feature type="domain" description="DUF8020" evidence="4">
    <location>
        <begin position="42"/>
        <end position="113"/>
    </location>
</feature>